<reference evidence="2 3" key="1">
    <citation type="submission" date="2024-02" db="EMBL/GenBank/DDBJ databases">
        <authorList>
            <person name="Vignale AGUSTIN F."/>
            <person name="Sosa J E."/>
            <person name="Modenutti C."/>
        </authorList>
    </citation>
    <scope>NUCLEOTIDE SEQUENCE [LARGE SCALE GENOMIC DNA]</scope>
</reference>
<feature type="compositionally biased region" description="Basic and acidic residues" evidence="1">
    <location>
        <begin position="7"/>
        <end position="27"/>
    </location>
</feature>
<dbReference type="EMBL" id="CAUOFW020001244">
    <property type="protein sequence ID" value="CAK9142670.1"/>
    <property type="molecule type" value="Genomic_DNA"/>
</dbReference>
<keyword evidence="3" id="KW-1185">Reference proteome</keyword>
<accession>A0ABC8RCI5</accession>
<comment type="caution">
    <text evidence="2">The sequence shown here is derived from an EMBL/GenBank/DDBJ whole genome shotgun (WGS) entry which is preliminary data.</text>
</comment>
<dbReference type="AlphaFoldDB" id="A0ABC8RCI5"/>
<evidence type="ECO:0000313" key="2">
    <source>
        <dbReference type="EMBL" id="CAK9142670.1"/>
    </source>
</evidence>
<dbReference type="Proteomes" id="UP001642360">
    <property type="component" value="Unassembled WGS sequence"/>
</dbReference>
<feature type="region of interest" description="Disordered" evidence="1">
    <location>
        <begin position="1"/>
        <end position="37"/>
    </location>
</feature>
<sequence>MVSPVDRTSRDEAVMKAFGKGEHETSHSQDAWPDWDIGTNQDEYAEQRQIPEGCYNPRAPKFWRREDGYICQVEKSTGSPSLVNPLLNEEQLGGEEQEYHIQEPEESMMNSSVRRKSVRKFNGKKFTMQVIRKNVEDLSEVRVE</sequence>
<proteinExistence type="predicted"/>
<name>A0ABC8RCI5_9AQUA</name>
<evidence type="ECO:0000256" key="1">
    <source>
        <dbReference type="SAM" id="MobiDB-lite"/>
    </source>
</evidence>
<protein>
    <submittedName>
        <fullName evidence="2">Uncharacterized protein</fullName>
    </submittedName>
</protein>
<evidence type="ECO:0000313" key="3">
    <source>
        <dbReference type="Proteomes" id="UP001642360"/>
    </source>
</evidence>
<gene>
    <name evidence="2" type="ORF">ILEXP_LOCUS10352</name>
</gene>
<organism evidence="2 3">
    <name type="scientific">Ilex paraguariensis</name>
    <name type="common">yerba mate</name>
    <dbReference type="NCBI Taxonomy" id="185542"/>
    <lineage>
        <taxon>Eukaryota</taxon>
        <taxon>Viridiplantae</taxon>
        <taxon>Streptophyta</taxon>
        <taxon>Embryophyta</taxon>
        <taxon>Tracheophyta</taxon>
        <taxon>Spermatophyta</taxon>
        <taxon>Magnoliopsida</taxon>
        <taxon>eudicotyledons</taxon>
        <taxon>Gunneridae</taxon>
        <taxon>Pentapetalae</taxon>
        <taxon>asterids</taxon>
        <taxon>campanulids</taxon>
        <taxon>Aquifoliales</taxon>
        <taxon>Aquifoliaceae</taxon>
        <taxon>Ilex</taxon>
    </lineage>
</organism>